<keyword evidence="3" id="KW-1185">Reference proteome</keyword>
<dbReference type="AlphaFoldDB" id="A0A914DKL8"/>
<dbReference type="InterPro" id="IPR041677">
    <property type="entry name" value="DNA2/NAM7_AAA_11"/>
</dbReference>
<dbReference type="PANTHER" id="PTHR10887:SF364">
    <property type="entry name" value="REGULATOR OF NONSENSE TRANSCRIPTS 1"/>
    <property type="match status" value="1"/>
</dbReference>
<protein>
    <submittedName>
        <fullName evidence="4">Uncharacterized protein</fullName>
    </submittedName>
</protein>
<dbReference type="Proteomes" id="UP000887540">
    <property type="component" value="Unplaced"/>
</dbReference>
<reference evidence="4" key="1">
    <citation type="submission" date="2022-11" db="UniProtKB">
        <authorList>
            <consortium name="WormBaseParasite"/>
        </authorList>
    </citation>
    <scope>IDENTIFICATION</scope>
</reference>
<dbReference type="Gene3D" id="3.40.50.300">
    <property type="entry name" value="P-loop containing nucleotide triphosphate hydrolases"/>
    <property type="match status" value="1"/>
</dbReference>
<dbReference type="InterPro" id="IPR045055">
    <property type="entry name" value="DNA2/NAM7-like"/>
</dbReference>
<evidence type="ECO:0000313" key="3">
    <source>
        <dbReference type="Proteomes" id="UP000887540"/>
    </source>
</evidence>
<accession>A0A914DKL8</accession>
<dbReference type="GO" id="GO:0000184">
    <property type="term" value="P:nuclear-transcribed mRNA catabolic process, nonsense-mediated decay"/>
    <property type="evidence" value="ECO:0007669"/>
    <property type="project" value="TreeGrafter"/>
</dbReference>
<dbReference type="Pfam" id="PF13087">
    <property type="entry name" value="AAA_12"/>
    <property type="match status" value="1"/>
</dbReference>
<dbReference type="WBParaSite" id="ACRNAN_scaffold281.g20837.t1">
    <property type="protein sequence ID" value="ACRNAN_scaffold281.g20837.t1"/>
    <property type="gene ID" value="ACRNAN_scaffold281.g20837"/>
</dbReference>
<dbReference type="GO" id="GO:0005737">
    <property type="term" value="C:cytoplasm"/>
    <property type="evidence" value="ECO:0007669"/>
    <property type="project" value="TreeGrafter"/>
</dbReference>
<dbReference type="InterPro" id="IPR041679">
    <property type="entry name" value="DNA2/NAM7-like_C"/>
</dbReference>
<evidence type="ECO:0000313" key="4">
    <source>
        <dbReference type="WBParaSite" id="ACRNAN_scaffold281.g20837.t1"/>
    </source>
</evidence>
<feature type="domain" description="DNA2/NAM7 helicase-like C-terminal" evidence="2">
    <location>
        <begin position="224"/>
        <end position="269"/>
    </location>
</feature>
<sequence length="273" mass="30536">METMPPLKDQDMPFLSEVEYNSTPFDRQTNAGPPGTGKTVTAATVVYHIVKQTKGRVLACAPSNIAADNLAEKIARTGLKVVRVSAQRRDLKESTVPSIELQNQIQGRDPILDQLIKKKEKSGWLQEQDYKLMNKIKFGLEIEILNKADVICCTCSTAACKTISMLKPMDHQQFQCVLIDESTQAMEPETIIPIMKGAQKVVLIGDHKQLGPTIMSRKADGFGLSKSLFERLVEAGHEYFQLEEQYRMHPAISSFPRKVFYEGLLQDGITHGQ</sequence>
<proteinExistence type="predicted"/>
<dbReference type="InterPro" id="IPR027417">
    <property type="entry name" value="P-loop_NTPase"/>
</dbReference>
<dbReference type="SUPFAM" id="SSF52540">
    <property type="entry name" value="P-loop containing nucleoside triphosphate hydrolases"/>
    <property type="match status" value="1"/>
</dbReference>
<name>A0A914DKL8_9BILA</name>
<feature type="domain" description="DNA2/NAM7 helicase helicase" evidence="1">
    <location>
        <begin position="127"/>
        <end position="217"/>
    </location>
</feature>
<dbReference type="PANTHER" id="PTHR10887">
    <property type="entry name" value="DNA2/NAM7 HELICASE FAMILY"/>
    <property type="match status" value="1"/>
</dbReference>
<evidence type="ECO:0000259" key="2">
    <source>
        <dbReference type="Pfam" id="PF13087"/>
    </source>
</evidence>
<evidence type="ECO:0000259" key="1">
    <source>
        <dbReference type="Pfam" id="PF13086"/>
    </source>
</evidence>
<organism evidence="3 4">
    <name type="scientific">Acrobeloides nanus</name>
    <dbReference type="NCBI Taxonomy" id="290746"/>
    <lineage>
        <taxon>Eukaryota</taxon>
        <taxon>Metazoa</taxon>
        <taxon>Ecdysozoa</taxon>
        <taxon>Nematoda</taxon>
        <taxon>Chromadorea</taxon>
        <taxon>Rhabditida</taxon>
        <taxon>Tylenchina</taxon>
        <taxon>Cephalobomorpha</taxon>
        <taxon>Cephaloboidea</taxon>
        <taxon>Cephalobidae</taxon>
        <taxon>Acrobeloides</taxon>
    </lineage>
</organism>
<dbReference type="Pfam" id="PF13086">
    <property type="entry name" value="AAA_11"/>
    <property type="match status" value="2"/>
</dbReference>
<dbReference type="GO" id="GO:0003724">
    <property type="term" value="F:RNA helicase activity"/>
    <property type="evidence" value="ECO:0007669"/>
    <property type="project" value="TreeGrafter"/>
</dbReference>
<feature type="domain" description="DNA2/NAM7 helicase helicase" evidence="1">
    <location>
        <begin position="32"/>
        <end position="112"/>
    </location>
</feature>